<dbReference type="InterPro" id="IPR048913">
    <property type="entry name" value="BetaGal_gal-bd"/>
</dbReference>
<evidence type="ECO:0000313" key="10">
    <source>
        <dbReference type="EMBL" id="MSA87730.1"/>
    </source>
</evidence>
<dbReference type="InterPro" id="IPR019801">
    <property type="entry name" value="Glyco_hydro_35_CS"/>
</dbReference>
<dbReference type="Pfam" id="PF21467">
    <property type="entry name" value="BetaGal_gal-bd"/>
    <property type="match status" value="1"/>
</dbReference>
<feature type="domain" description="Beta-galactosidase 1-like first all-beta" evidence="8">
    <location>
        <begin position="373"/>
        <end position="487"/>
    </location>
</feature>
<dbReference type="EMBL" id="WKPJ01000001">
    <property type="protein sequence ID" value="MSA87730.1"/>
    <property type="molecule type" value="Genomic_DNA"/>
</dbReference>
<gene>
    <name evidence="11" type="ORF">GKD88_00085</name>
    <name evidence="10" type="ORF">GKE08_00080</name>
</gene>
<evidence type="ECO:0000256" key="2">
    <source>
        <dbReference type="ARBA" id="ARBA00022801"/>
    </source>
</evidence>
<dbReference type="Proteomes" id="UP000480929">
    <property type="component" value="Unassembled WGS sequence"/>
</dbReference>
<feature type="active site" description="Proton donor" evidence="4">
    <location>
        <position position="157"/>
    </location>
</feature>
<dbReference type="Gene3D" id="2.60.120.260">
    <property type="entry name" value="Galactose-binding domain-like"/>
    <property type="match status" value="2"/>
</dbReference>
<dbReference type="GO" id="GO:0005975">
    <property type="term" value="P:carbohydrate metabolic process"/>
    <property type="evidence" value="ECO:0007669"/>
    <property type="project" value="InterPro"/>
</dbReference>
<evidence type="ECO:0000313" key="13">
    <source>
        <dbReference type="Proteomes" id="UP000480929"/>
    </source>
</evidence>
<proteinExistence type="inferred from homology"/>
<evidence type="ECO:0000256" key="4">
    <source>
        <dbReference type="PIRSR" id="PIRSR006336-1"/>
    </source>
</evidence>
<dbReference type="InterPro" id="IPR017853">
    <property type="entry name" value="GH"/>
</dbReference>
<dbReference type="InterPro" id="IPR031330">
    <property type="entry name" value="Gly_Hdrlase_35_cat"/>
</dbReference>
<dbReference type="GO" id="GO:0004565">
    <property type="term" value="F:beta-galactosidase activity"/>
    <property type="evidence" value="ECO:0007669"/>
    <property type="project" value="UniProtKB-EC"/>
</dbReference>
<keyword evidence="3 5" id="KW-0326">Glycosidase</keyword>
<dbReference type="AlphaFoldDB" id="A0A6N7S236"/>
<organism evidence="10 12">
    <name type="scientific">Holdemania massiliensis</name>
    <dbReference type="NCBI Taxonomy" id="1468449"/>
    <lineage>
        <taxon>Bacteria</taxon>
        <taxon>Bacillati</taxon>
        <taxon>Bacillota</taxon>
        <taxon>Erysipelotrichia</taxon>
        <taxon>Erysipelotrichales</taxon>
        <taxon>Erysipelotrichaceae</taxon>
        <taxon>Holdemania</taxon>
    </lineage>
</organism>
<evidence type="ECO:0000259" key="7">
    <source>
        <dbReference type="Pfam" id="PF01301"/>
    </source>
</evidence>
<dbReference type="Pfam" id="PF21317">
    <property type="entry name" value="BetaGal_ABD_1"/>
    <property type="match status" value="1"/>
</dbReference>
<evidence type="ECO:0000256" key="6">
    <source>
        <dbReference type="RuleBase" id="RU003679"/>
    </source>
</evidence>
<sequence>MTTFTIQDDFILDGQPVKLISGALHYFRIVPEYWQDRLEKLKNMGCNCVETYIPWNYHEPKKGQFDFTGRKDVARFVRLAQALGLWVILRPTPYICAEWEFGGLPAWLLADDSMRVRSTYQPYLDAVDAYYAELFQVIRPLFFTHGGPVLMCQIENEYGSFGNDKNYLKAVKRLMEKHGCDIPMFTSDGGWREVLDAGTLLHEGVLPTANFGSRTDEQIGALRQFMHDNQIQGPLMCMEFWIGWFNNWGSPLKTRDAHEAAGELEAMLKQGSVNIYMFHGGTNPEFYNGCSYHNGMDPQITSYDYAAPLTEWGTEADKYAAFREVIAKFHAFTPVPLSTPIQFQGIGELTCTNRVSLFNTLSSLTQPIATDIPQPMEKLGQGYGYILYRAHVGKARELAKAKLADCDDRAQIFVNQKLIATQYKETMGSNIPLTLDHPSDNVIDILVENLGRINYGASLVSPHQRKGIKGGFMLDLHFHTGWQQYCLELNNVEQVDFTQDYQSGVPAFYEFVVEIDEPADMFLNLCGWGKGCAFINGENLGRFWDIGPTHYLYIPAPLFNKGKNTVILFETEGRSGSVSLDDHPFIDQPDTND</sequence>
<comment type="catalytic activity">
    <reaction evidence="5">
        <text>Hydrolysis of terminal non-reducing beta-D-galactose residues in beta-D-galactosides.</text>
        <dbReference type="EC" id="3.2.1.23"/>
    </reaction>
</comment>
<dbReference type="EMBL" id="WKPI01000001">
    <property type="protein sequence ID" value="MSC31525.1"/>
    <property type="molecule type" value="Genomic_DNA"/>
</dbReference>
<dbReference type="PRINTS" id="PR00742">
    <property type="entry name" value="GLHYDRLASE35"/>
</dbReference>
<comment type="caution">
    <text evidence="10">The sequence shown here is derived from an EMBL/GenBank/DDBJ whole genome shotgun (WGS) entry which is preliminary data.</text>
</comment>
<feature type="domain" description="Beta-galactosidase galactose-binding" evidence="9">
    <location>
        <begin position="506"/>
        <end position="564"/>
    </location>
</feature>
<accession>A0A6N7S236</accession>
<dbReference type="InterPro" id="IPR001944">
    <property type="entry name" value="Glycoside_Hdrlase_35"/>
</dbReference>
<dbReference type="OrthoDB" id="9813184at2"/>
<dbReference type="SUPFAM" id="SSF49785">
    <property type="entry name" value="Galactose-binding domain-like"/>
    <property type="match status" value="1"/>
</dbReference>
<dbReference type="PROSITE" id="PS01182">
    <property type="entry name" value="GLYCOSYL_HYDROL_F35"/>
    <property type="match status" value="1"/>
</dbReference>
<evidence type="ECO:0000259" key="9">
    <source>
        <dbReference type="Pfam" id="PF21467"/>
    </source>
</evidence>
<dbReference type="InterPro" id="IPR026283">
    <property type="entry name" value="B-gal_1-like"/>
</dbReference>
<evidence type="ECO:0000256" key="3">
    <source>
        <dbReference type="ARBA" id="ARBA00023295"/>
    </source>
</evidence>
<dbReference type="Pfam" id="PF01301">
    <property type="entry name" value="Glyco_hydro_35"/>
    <property type="match status" value="1"/>
</dbReference>
<dbReference type="RefSeq" id="WP_154237446.1">
    <property type="nucleotide sequence ID" value="NZ_CALJPI010000253.1"/>
</dbReference>
<dbReference type="PIRSF" id="PIRSF006336">
    <property type="entry name" value="B-gal"/>
    <property type="match status" value="1"/>
</dbReference>
<protein>
    <recommendedName>
        <fullName evidence="5">Beta-galactosidase</fullName>
        <ecNumber evidence="5">3.2.1.23</ecNumber>
    </recommendedName>
</protein>
<evidence type="ECO:0000313" key="12">
    <source>
        <dbReference type="Proteomes" id="UP000433575"/>
    </source>
</evidence>
<feature type="domain" description="Glycoside hydrolase 35 catalytic" evidence="7">
    <location>
        <begin position="10"/>
        <end position="328"/>
    </location>
</feature>
<reference evidence="12 13" key="1">
    <citation type="journal article" date="2019" name="Nat. Med.">
        <title>A library of human gut bacterial isolates paired with longitudinal multiomics data enables mechanistic microbiome research.</title>
        <authorList>
            <person name="Poyet M."/>
            <person name="Groussin M."/>
            <person name="Gibbons S.M."/>
            <person name="Avila-Pacheco J."/>
            <person name="Jiang X."/>
            <person name="Kearney S.M."/>
            <person name="Perrotta A.R."/>
            <person name="Berdy B."/>
            <person name="Zhao S."/>
            <person name="Lieberman T.D."/>
            <person name="Swanson P.K."/>
            <person name="Smith M."/>
            <person name="Roesemann S."/>
            <person name="Alexander J.E."/>
            <person name="Rich S.A."/>
            <person name="Livny J."/>
            <person name="Vlamakis H."/>
            <person name="Clish C."/>
            <person name="Bullock K."/>
            <person name="Deik A."/>
            <person name="Scott J."/>
            <person name="Pierce K.A."/>
            <person name="Xavier R.J."/>
            <person name="Alm E.J."/>
        </authorList>
    </citation>
    <scope>NUCLEOTIDE SEQUENCE [LARGE SCALE GENOMIC DNA]</scope>
    <source>
        <strain evidence="10 12">BIOML-A4</strain>
        <strain evidence="11 13">BIOML-A5</strain>
    </source>
</reference>
<evidence type="ECO:0000256" key="5">
    <source>
        <dbReference type="RuleBase" id="RU000675"/>
    </source>
</evidence>
<dbReference type="Proteomes" id="UP000433575">
    <property type="component" value="Unassembled WGS sequence"/>
</dbReference>
<dbReference type="FunFam" id="3.20.20.80:FF:000115">
    <property type="entry name" value="Beta-galactosidase"/>
    <property type="match status" value="1"/>
</dbReference>
<dbReference type="InterPro" id="IPR008979">
    <property type="entry name" value="Galactose-bd-like_sf"/>
</dbReference>
<name>A0A6N7S236_9FIRM</name>
<feature type="active site" description="Nucleophile" evidence="4">
    <location>
        <position position="239"/>
    </location>
</feature>
<evidence type="ECO:0000256" key="1">
    <source>
        <dbReference type="ARBA" id="ARBA00009809"/>
    </source>
</evidence>
<dbReference type="SUPFAM" id="SSF51445">
    <property type="entry name" value="(Trans)glycosidases"/>
    <property type="match status" value="1"/>
</dbReference>
<keyword evidence="2 5" id="KW-0378">Hydrolase</keyword>
<dbReference type="PANTHER" id="PTHR23421">
    <property type="entry name" value="BETA-GALACTOSIDASE RELATED"/>
    <property type="match status" value="1"/>
</dbReference>
<comment type="similarity">
    <text evidence="1 6">Belongs to the glycosyl hydrolase 35 family.</text>
</comment>
<dbReference type="EC" id="3.2.1.23" evidence="5"/>
<keyword evidence="13" id="KW-1185">Reference proteome</keyword>
<evidence type="ECO:0000313" key="11">
    <source>
        <dbReference type="EMBL" id="MSC31525.1"/>
    </source>
</evidence>
<dbReference type="InterPro" id="IPR048912">
    <property type="entry name" value="BetaGal1-like_ABD1"/>
</dbReference>
<evidence type="ECO:0000259" key="8">
    <source>
        <dbReference type="Pfam" id="PF21317"/>
    </source>
</evidence>
<dbReference type="Gene3D" id="3.20.20.80">
    <property type="entry name" value="Glycosidases"/>
    <property type="match status" value="1"/>
</dbReference>